<dbReference type="EMBL" id="LS992241">
    <property type="protein sequence ID" value="SYX81813.1"/>
    <property type="molecule type" value="Genomic_DNA"/>
</dbReference>
<protein>
    <submittedName>
        <fullName evidence="1">Uncharacterized protein</fullName>
    </submittedName>
</protein>
<evidence type="ECO:0000313" key="1">
    <source>
        <dbReference type="EMBL" id="SYX81813.1"/>
    </source>
</evidence>
<gene>
    <name evidence="1" type="ORF">PBLR_10232</name>
</gene>
<sequence>MALRVRLKSMILLKSRFYQMSTIKKLIIILLKLQRLEITTVVNLLCWVLLNACILAISAEDLVISKFIPPSNANIIMTSAIRPWTGEVIAVCTRCQTKFPVNQFIKGTVFD</sequence>
<evidence type="ECO:0000313" key="2">
    <source>
        <dbReference type="Proteomes" id="UP000304148"/>
    </source>
</evidence>
<proteinExistence type="predicted"/>
<accession>A0A383R4R0</accession>
<dbReference type="AlphaFoldDB" id="A0A383R4R0"/>
<dbReference type="Proteomes" id="UP000304148">
    <property type="component" value="Chromosome"/>
</dbReference>
<organism evidence="1 2">
    <name type="scientific">Paenibacillus alvei</name>
    <name type="common">Bacillus alvei</name>
    <dbReference type="NCBI Taxonomy" id="44250"/>
    <lineage>
        <taxon>Bacteria</taxon>
        <taxon>Bacillati</taxon>
        <taxon>Bacillota</taxon>
        <taxon>Bacilli</taxon>
        <taxon>Bacillales</taxon>
        <taxon>Paenibacillaceae</taxon>
        <taxon>Paenibacillus</taxon>
    </lineage>
</organism>
<name>A0A383R4R0_PAEAL</name>
<reference evidence="2" key="1">
    <citation type="submission" date="2018-08" db="EMBL/GenBank/DDBJ databases">
        <authorList>
            <person name="Chevrot R."/>
        </authorList>
    </citation>
    <scope>NUCLEOTIDE SEQUENCE [LARGE SCALE GENOMIC DNA]</scope>
</reference>